<gene>
    <name evidence="2" type="ORF">EVAR_22112_1</name>
</gene>
<name>A0A4C1VYW4_EUMVA</name>
<sequence>MRKLSVSKSLPGGPLYGALIDIKSGARYNSISVRGMVTRCAGGAIYVRARRAGAVCGARTGHAAQARRAPALRVAAPRSHLTNSTESGTKSVKSDKRQLQPVVAVSANGQSQPQAGTWRDVPPTRKLRRHLADFPELLSCINSPSY</sequence>
<evidence type="ECO:0000256" key="1">
    <source>
        <dbReference type="SAM" id="MobiDB-lite"/>
    </source>
</evidence>
<evidence type="ECO:0000313" key="3">
    <source>
        <dbReference type="Proteomes" id="UP000299102"/>
    </source>
</evidence>
<keyword evidence="3" id="KW-1185">Reference proteome</keyword>
<organism evidence="2 3">
    <name type="scientific">Eumeta variegata</name>
    <name type="common">Bagworm moth</name>
    <name type="synonym">Eumeta japonica</name>
    <dbReference type="NCBI Taxonomy" id="151549"/>
    <lineage>
        <taxon>Eukaryota</taxon>
        <taxon>Metazoa</taxon>
        <taxon>Ecdysozoa</taxon>
        <taxon>Arthropoda</taxon>
        <taxon>Hexapoda</taxon>
        <taxon>Insecta</taxon>
        <taxon>Pterygota</taxon>
        <taxon>Neoptera</taxon>
        <taxon>Endopterygota</taxon>
        <taxon>Lepidoptera</taxon>
        <taxon>Glossata</taxon>
        <taxon>Ditrysia</taxon>
        <taxon>Tineoidea</taxon>
        <taxon>Psychidae</taxon>
        <taxon>Oiketicinae</taxon>
        <taxon>Eumeta</taxon>
    </lineage>
</organism>
<dbReference type="EMBL" id="BGZK01000449">
    <property type="protein sequence ID" value="GBP44228.1"/>
    <property type="molecule type" value="Genomic_DNA"/>
</dbReference>
<feature type="compositionally biased region" description="Polar residues" evidence="1">
    <location>
        <begin position="80"/>
        <end position="91"/>
    </location>
</feature>
<evidence type="ECO:0000313" key="2">
    <source>
        <dbReference type="EMBL" id="GBP44228.1"/>
    </source>
</evidence>
<feature type="region of interest" description="Disordered" evidence="1">
    <location>
        <begin position="77"/>
        <end position="100"/>
    </location>
</feature>
<proteinExistence type="predicted"/>
<accession>A0A4C1VYW4</accession>
<reference evidence="2 3" key="1">
    <citation type="journal article" date="2019" name="Commun. Biol.">
        <title>The bagworm genome reveals a unique fibroin gene that provides high tensile strength.</title>
        <authorList>
            <person name="Kono N."/>
            <person name="Nakamura H."/>
            <person name="Ohtoshi R."/>
            <person name="Tomita M."/>
            <person name="Numata K."/>
            <person name="Arakawa K."/>
        </authorList>
    </citation>
    <scope>NUCLEOTIDE SEQUENCE [LARGE SCALE GENOMIC DNA]</scope>
</reference>
<dbReference type="AlphaFoldDB" id="A0A4C1VYW4"/>
<protein>
    <submittedName>
        <fullName evidence="2">Uncharacterized protein</fullName>
    </submittedName>
</protein>
<dbReference type="Proteomes" id="UP000299102">
    <property type="component" value="Unassembled WGS sequence"/>
</dbReference>
<comment type="caution">
    <text evidence="2">The sequence shown here is derived from an EMBL/GenBank/DDBJ whole genome shotgun (WGS) entry which is preliminary data.</text>
</comment>